<evidence type="ECO:0000256" key="5">
    <source>
        <dbReference type="ARBA" id="ARBA00022801"/>
    </source>
</evidence>
<proteinExistence type="inferred from homology"/>
<protein>
    <recommendedName>
        <fullName evidence="2">glycerophosphodiester phosphodiesterase</fullName>
        <ecNumber evidence="2">3.1.4.46</ecNumber>
    </recommendedName>
</protein>
<evidence type="ECO:0000313" key="9">
    <source>
        <dbReference type="Proteomes" id="UP000076131"/>
    </source>
</evidence>
<keyword evidence="4" id="KW-0319">Glycerol metabolism</keyword>
<comment type="similarity">
    <text evidence="1">Belongs to the glycerophosphoryl diester phosphodiesterase family.</text>
</comment>
<keyword evidence="3" id="KW-0732">Signal</keyword>
<gene>
    <name evidence="8" type="ORF">RHOFW104T7_15535</name>
</gene>
<reference evidence="8 9" key="1">
    <citation type="journal article" date="2016" name="MBio">
        <title>Lateral Gene Transfer in a Heavy Metal-Contaminated-Groundwater Microbial Community.</title>
        <authorList>
            <person name="Hemme C.L."/>
            <person name="Green S.J."/>
            <person name="Rishishwar L."/>
            <person name="Prakash O."/>
            <person name="Pettenato A."/>
            <person name="Chakraborty R."/>
            <person name="Deutschbauer A.M."/>
            <person name="Van Nostrand J.D."/>
            <person name="Wu L."/>
            <person name="He Z."/>
            <person name="Jordan I.K."/>
            <person name="Hazen T.C."/>
            <person name="Arkin A.P."/>
            <person name="Kostka J.E."/>
            <person name="Zhou J."/>
        </authorList>
    </citation>
    <scope>NUCLEOTIDE SEQUENCE [LARGE SCALE GENOMIC DNA]</scope>
    <source>
        <strain evidence="8 9">FW104-T7</strain>
    </source>
</reference>
<dbReference type="SUPFAM" id="SSF51695">
    <property type="entry name" value="PLC-like phosphodiesterases"/>
    <property type="match status" value="1"/>
</dbReference>
<comment type="catalytic activity">
    <reaction evidence="6">
        <text>a sn-glycero-3-phosphodiester + H2O = an alcohol + sn-glycerol 3-phosphate + H(+)</text>
        <dbReference type="Rhea" id="RHEA:12969"/>
        <dbReference type="ChEBI" id="CHEBI:15377"/>
        <dbReference type="ChEBI" id="CHEBI:15378"/>
        <dbReference type="ChEBI" id="CHEBI:30879"/>
        <dbReference type="ChEBI" id="CHEBI:57597"/>
        <dbReference type="ChEBI" id="CHEBI:83408"/>
        <dbReference type="EC" id="3.1.4.46"/>
    </reaction>
</comment>
<dbReference type="GO" id="GO:0008889">
    <property type="term" value="F:glycerophosphodiester phosphodiesterase activity"/>
    <property type="evidence" value="ECO:0007669"/>
    <property type="project" value="UniProtKB-EC"/>
</dbReference>
<accession>A0A154QFP7</accession>
<dbReference type="PANTHER" id="PTHR43620">
    <property type="entry name" value="GLYCEROPHOSPHORYL DIESTER PHOSPHODIESTERASE"/>
    <property type="match status" value="1"/>
</dbReference>
<dbReference type="PANTHER" id="PTHR43620:SF7">
    <property type="entry name" value="GLYCEROPHOSPHODIESTER PHOSPHODIESTERASE GDPD5-RELATED"/>
    <property type="match status" value="1"/>
</dbReference>
<evidence type="ECO:0000256" key="3">
    <source>
        <dbReference type="ARBA" id="ARBA00022729"/>
    </source>
</evidence>
<evidence type="ECO:0000256" key="1">
    <source>
        <dbReference type="ARBA" id="ARBA00007277"/>
    </source>
</evidence>
<dbReference type="GO" id="GO:0006071">
    <property type="term" value="P:glycerol metabolic process"/>
    <property type="evidence" value="ECO:0007669"/>
    <property type="project" value="UniProtKB-KW"/>
</dbReference>
<evidence type="ECO:0000259" key="7">
    <source>
        <dbReference type="Pfam" id="PF03009"/>
    </source>
</evidence>
<evidence type="ECO:0000313" key="8">
    <source>
        <dbReference type="EMBL" id="KZC23112.1"/>
    </source>
</evidence>
<dbReference type="EC" id="3.1.4.46" evidence="2"/>
<dbReference type="EMBL" id="LVJS01000050">
    <property type="protein sequence ID" value="KZC23112.1"/>
    <property type="molecule type" value="Genomic_DNA"/>
</dbReference>
<keyword evidence="9" id="KW-1185">Reference proteome</keyword>
<dbReference type="InterPro" id="IPR030395">
    <property type="entry name" value="GP_PDE_dom"/>
</dbReference>
<name>A0A154QFP7_9GAMM</name>
<dbReference type="AlphaFoldDB" id="A0A154QFP7"/>
<dbReference type="Gene3D" id="3.20.20.190">
    <property type="entry name" value="Phosphatidylinositol (PI) phosphodiesterase"/>
    <property type="match status" value="1"/>
</dbReference>
<evidence type="ECO:0000256" key="2">
    <source>
        <dbReference type="ARBA" id="ARBA00012247"/>
    </source>
</evidence>
<dbReference type="Proteomes" id="UP000076131">
    <property type="component" value="Unassembled WGS sequence"/>
</dbReference>
<evidence type="ECO:0000256" key="4">
    <source>
        <dbReference type="ARBA" id="ARBA00022798"/>
    </source>
</evidence>
<dbReference type="STRING" id="416169.RHOFW104T7_15535"/>
<keyword evidence="5" id="KW-0378">Hydrolase</keyword>
<dbReference type="eggNOG" id="COG0584">
    <property type="taxonomic scope" value="Bacteria"/>
</dbReference>
<dbReference type="GO" id="GO:0006629">
    <property type="term" value="P:lipid metabolic process"/>
    <property type="evidence" value="ECO:0007669"/>
    <property type="project" value="InterPro"/>
</dbReference>
<feature type="domain" description="GP-PDE" evidence="7">
    <location>
        <begin position="56"/>
        <end position="225"/>
    </location>
</feature>
<organism evidence="8 9">
    <name type="scientific">Rhodanobacter thiooxydans</name>
    <dbReference type="NCBI Taxonomy" id="416169"/>
    <lineage>
        <taxon>Bacteria</taxon>
        <taxon>Pseudomonadati</taxon>
        <taxon>Pseudomonadota</taxon>
        <taxon>Gammaproteobacteria</taxon>
        <taxon>Lysobacterales</taxon>
        <taxon>Rhodanobacteraceae</taxon>
        <taxon>Rhodanobacter</taxon>
    </lineage>
</organism>
<dbReference type="InterPro" id="IPR017946">
    <property type="entry name" value="PLC-like_Pdiesterase_TIM-brl"/>
</dbReference>
<comment type="caution">
    <text evidence="8">The sequence shown here is derived from an EMBL/GenBank/DDBJ whole genome shotgun (WGS) entry which is preliminary data.</text>
</comment>
<evidence type="ECO:0000256" key="6">
    <source>
        <dbReference type="ARBA" id="ARBA00047512"/>
    </source>
</evidence>
<dbReference type="GO" id="GO:0042597">
    <property type="term" value="C:periplasmic space"/>
    <property type="evidence" value="ECO:0007669"/>
    <property type="project" value="TreeGrafter"/>
</dbReference>
<dbReference type="Pfam" id="PF03009">
    <property type="entry name" value="GDPD"/>
    <property type="match status" value="1"/>
</dbReference>
<sequence length="234" mass="24854">MARGTQHDGEFPLATLGGIIALLAVESATRGRFIGLIPEIKHASYFRRIGLPMEDALLATLVAHEYTRRAPVEIQSFEIGNLKYLRGKLGDGSHGNIRLPQLLGDAGERLYDVAATGGTLDYAQMMAPASLRAIATCADAIGPNVRAIIPLAPDGRLGTPTALVRDAYAAGLEVHPYTFRPENCFLPRDLWQGSDSHGVSEAGSTAGIRAYLVVGIDAFFADDPATGRKALEGG</sequence>